<organism evidence="1 2">
    <name type="scientific">Cohnella boryungensis</name>
    <dbReference type="NCBI Taxonomy" id="768479"/>
    <lineage>
        <taxon>Bacteria</taxon>
        <taxon>Bacillati</taxon>
        <taxon>Bacillota</taxon>
        <taxon>Bacilli</taxon>
        <taxon>Bacillales</taxon>
        <taxon>Paenibacillaceae</taxon>
        <taxon>Cohnella</taxon>
    </lineage>
</organism>
<proteinExistence type="predicted"/>
<sequence>MSLSCRSVTIATLYVNTVSSSGIVHLGDGEGTDMDSKALAVQQAITNYTEDEFYLESYPLFYLPKLTLKPCSPVRFSSVSPWPTLRVGALYSLGVSSSSILRAGCSGPVQGESRIKHFRYFNQLNPR</sequence>
<evidence type="ECO:0000313" key="2">
    <source>
        <dbReference type="Proteomes" id="UP001595755"/>
    </source>
</evidence>
<evidence type="ECO:0000313" key="1">
    <source>
        <dbReference type="EMBL" id="MFC4302683.1"/>
    </source>
</evidence>
<comment type="caution">
    <text evidence="1">The sequence shown here is derived from an EMBL/GenBank/DDBJ whole genome shotgun (WGS) entry which is preliminary data.</text>
</comment>
<reference evidence="2" key="1">
    <citation type="journal article" date="2019" name="Int. J. Syst. Evol. Microbiol.">
        <title>The Global Catalogue of Microorganisms (GCM) 10K type strain sequencing project: providing services to taxonomists for standard genome sequencing and annotation.</title>
        <authorList>
            <consortium name="The Broad Institute Genomics Platform"/>
            <consortium name="The Broad Institute Genome Sequencing Center for Infectious Disease"/>
            <person name="Wu L."/>
            <person name="Ma J."/>
        </authorList>
    </citation>
    <scope>NUCLEOTIDE SEQUENCE [LARGE SCALE GENOMIC DNA]</scope>
    <source>
        <strain evidence="2">CGMCC 4.1641</strain>
    </source>
</reference>
<protein>
    <submittedName>
        <fullName evidence="1">Spore germination protein GerPE</fullName>
    </submittedName>
</protein>
<dbReference type="RefSeq" id="WP_204604448.1">
    <property type="nucleotide sequence ID" value="NZ_JBHSED010000004.1"/>
</dbReference>
<dbReference type="Pfam" id="PF10970">
    <property type="entry name" value="GerPE"/>
    <property type="match status" value="1"/>
</dbReference>
<dbReference type="EMBL" id="JBHSED010000004">
    <property type="protein sequence ID" value="MFC4302683.1"/>
    <property type="molecule type" value="Genomic_DNA"/>
</dbReference>
<dbReference type="InterPro" id="IPR024496">
    <property type="entry name" value="Spore_germ_GerPE"/>
</dbReference>
<keyword evidence="2" id="KW-1185">Reference proteome</keyword>
<name>A0ABV8S554_9BACL</name>
<accession>A0ABV8S554</accession>
<dbReference type="Proteomes" id="UP001595755">
    <property type="component" value="Unassembled WGS sequence"/>
</dbReference>
<gene>
    <name evidence="1" type="ORF">ACFO1S_04410</name>
</gene>